<evidence type="ECO:0000256" key="2">
    <source>
        <dbReference type="SAM" id="Phobius"/>
    </source>
</evidence>
<dbReference type="Proteomes" id="UP000199051">
    <property type="component" value="Unassembled WGS sequence"/>
</dbReference>
<keyword evidence="2" id="KW-0472">Membrane</keyword>
<evidence type="ECO:0000313" key="4">
    <source>
        <dbReference type="Proteomes" id="UP000199051"/>
    </source>
</evidence>
<name>A0A1H9S6H8_9PSEU</name>
<organism evidence="3 4">
    <name type="scientific">Actinokineospora terrae</name>
    <dbReference type="NCBI Taxonomy" id="155974"/>
    <lineage>
        <taxon>Bacteria</taxon>
        <taxon>Bacillati</taxon>
        <taxon>Actinomycetota</taxon>
        <taxon>Actinomycetes</taxon>
        <taxon>Pseudonocardiales</taxon>
        <taxon>Pseudonocardiaceae</taxon>
        <taxon>Actinokineospora</taxon>
    </lineage>
</organism>
<feature type="compositionally biased region" description="Low complexity" evidence="1">
    <location>
        <begin position="138"/>
        <end position="157"/>
    </location>
</feature>
<keyword evidence="2" id="KW-1133">Transmembrane helix</keyword>
<sequence length="282" mass="29797">MDRPTTGKRRVRSGSVRVADLIRRQPEPGPDPVDVPEAFTPTVDTQSVRLVPGHEVGEPGHPASRTARLAKLTGLGVAVVTLCGAVAAATVVARDRDSGRGSAVAGSQITGERALLPHQLGRVVAGDGQVDAQVVSQSTGAASASISPPASTTSRPPVAGSGQRRGTGDTNPARSERGQRALTSSRELVLEYYRLIEVNPRSAFELIAGDVLGTTLGEFLGSWTEVSRIEVLDVVERRDGVLAVIRIHLRDGVHLRVQQLLTVTKTVPQRIVDAELVSAQQD</sequence>
<accession>A0A1H9S6H8</accession>
<feature type="region of interest" description="Disordered" evidence="1">
    <location>
        <begin position="135"/>
        <end position="181"/>
    </location>
</feature>
<keyword evidence="4" id="KW-1185">Reference proteome</keyword>
<proteinExistence type="predicted"/>
<protein>
    <submittedName>
        <fullName evidence="3">Uncharacterized protein</fullName>
    </submittedName>
</protein>
<feature type="compositionally biased region" description="Basic residues" evidence="1">
    <location>
        <begin position="1"/>
        <end position="12"/>
    </location>
</feature>
<evidence type="ECO:0000256" key="1">
    <source>
        <dbReference type="SAM" id="MobiDB-lite"/>
    </source>
</evidence>
<gene>
    <name evidence="3" type="ORF">SAMN04487818_105296</name>
</gene>
<feature type="transmembrane region" description="Helical" evidence="2">
    <location>
        <begin position="72"/>
        <end position="93"/>
    </location>
</feature>
<dbReference type="STRING" id="155974.SAMN04487818_105296"/>
<reference evidence="4" key="1">
    <citation type="submission" date="2016-10" db="EMBL/GenBank/DDBJ databases">
        <authorList>
            <person name="Varghese N."/>
            <person name="Submissions S."/>
        </authorList>
    </citation>
    <scope>NUCLEOTIDE SEQUENCE [LARGE SCALE GENOMIC DNA]</scope>
    <source>
        <strain evidence="4">DSM 44260</strain>
    </source>
</reference>
<keyword evidence="2" id="KW-0812">Transmembrane</keyword>
<dbReference type="AlphaFoldDB" id="A0A1H9S6H8"/>
<dbReference type="EMBL" id="FOGI01000005">
    <property type="protein sequence ID" value="SER80584.1"/>
    <property type="molecule type" value="Genomic_DNA"/>
</dbReference>
<dbReference type="RefSeq" id="WP_143073455.1">
    <property type="nucleotide sequence ID" value="NZ_FOGI01000005.1"/>
</dbReference>
<evidence type="ECO:0000313" key="3">
    <source>
        <dbReference type="EMBL" id="SER80584.1"/>
    </source>
</evidence>
<feature type="region of interest" description="Disordered" evidence="1">
    <location>
        <begin position="1"/>
        <end position="36"/>
    </location>
</feature>